<dbReference type="Gene3D" id="3.30.200.20">
    <property type="entry name" value="Phosphorylase Kinase, domain 1"/>
    <property type="match status" value="1"/>
</dbReference>
<evidence type="ECO:0000256" key="2">
    <source>
        <dbReference type="SAM" id="MobiDB-lite"/>
    </source>
</evidence>
<feature type="region of interest" description="Disordered" evidence="2">
    <location>
        <begin position="200"/>
        <end position="273"/>
    </location>
</feature>
<gene>
    <name evidence="4" type="ORF">ANCCEY_09877</name>
</gene>
<evidence type="ECO:0000259" key="3">
    <source>
        <dbReference type="PROSITE" id="PS50011"/>
    </source>
</evidence>
<accession>A0A0D6LLX9</accession>
<evidence type="ECO:0000313" key="4">
    <source>
        <dbReference type="EMBL" id="EPB71046.1"/>
    </source>
</evidence>
<dbReference type="PROSITE" id="PS50011">
    <property type="entry name" value="PROTEIN_KINASE_DOM"/>
    <property type="match status" value="1"/>
</dbReference>
<dbReference type="Pfam" id="PF00069">
    <property type="entry name" value="Pkinase"/>
    <property type="match status" value="1"/>
</dbReference>
<dbReference type="GO" id="GO:0005524">
    <property type="term" value="F:ATP binding"/>
    <property type="evidence" value="ECO:0007669"/>
    <property type="project" value="UniProtKB-UniRule"/>
</dbReference>
<keyword evidence="5" id="KW-1185">Reference proteome</keyword>
<dbReference type="EMBL" id="KE125140">
    <property type="protein sequence ID" value="EPB71046.1"/>
    <property type="molecule type" value="Genomic_DNA"/>
</dbReference>
<dbReference type="Proteomes" id="UP000054495">
    <property type="component" value="Unassembled WGS sequence"/>
</dbReference>
<dbReference type="AlphaFoldDB" id="A0A0D6LLX9"/>
<dbReference type="Gene3D" id="1.10.510.10">
    <property type="entry name" value="Transferase(Phosphotransferase) domain 1"/>
    <property type="match status" value="1"/>
</dbReference>
<dbReference type="InterPro" id="IPR050235">
    <property type="entry name" value="CK1_Ser-Thr_kinase"/>
</dbReference>
<feature type="domain" description="Protein kinase" evidence="3">
    <location>
        <begin position="1"/>
        <end position="200"/>
    </location>
</feature>
<feature type="binding site" evidence="1">
    <location>
        <position position="45"/>
    </location>
    <ligand>
        <name>ATP</name>
        <dbReference type="ChEBI" id="CHEBI:30616"/>
    </ligand>
</feature>
<dbReference type="InterPro" id="IPR011009">
    <property type="entry name" value="Kinase-like_dom_sf"/>
</dbReference>
<keyword evidence="1" id="KW-0547">Nucleotide-binding</keyword>
<dbReference type="SMART" id="SM00220">
    <property type="entry name" value="S_TKc"/>
    <property type="match status" value="1"/>
</dbReference>
<dbReference type="InterPro" id="IPR000719">
    <property type="entry name" value="Prot_kinase_dom"/>
</dbReference>
<proteinExistence type="predicted"/>
<evidence type="ECO:0000313" key="5">
    <source>
        <dbReference type="Proteomes" id="UP000054495"/>
    </source>
</evidence>
<sequence length="273" mass="30992">MLCLNNADKAVKLIGKGGYGAVYQVVRKSDNKVFAVKCEKLAARKKLGFLHRDIKPGNFAIGRPEANEHHIIYMLDFGLCRKFQEKDKDVRVPREVAPFRGTTRYAPIAAMKQIEQSRKDDLEGWMYMVVEWTSGGLPWRKYKADNREEVLKMKEEVRDKEEAMAIFFRNCPEREFKRIIKSNNIKPTDPLDWDMGHEFAGPTGPPGDGKMSDMKLDEHEEDFDGGKNVGAKHGGNSESAGRKNSKMRSTRNDAKNDKSLVKQTSRKITAPVG</sequence>
<organism evidence="4 5">
    <name type="scientific">Ancylostoma ceylanicum</name>
    <dbReference type="NCBI Taxonomy" id="53326"/>
    <lineage>
        <taxon>Eukaryota</taxon>
        <taxon>Metazoa</taxon>
        <taxon>Ecdysozoa</taxon>
        <taxon>Nematoda</taxon>
        <taxon>Chromadorea</taxon>
        <taxon>Rhabditida</taxon>
        <taxon>Rhabditina</taxon>
        <taxon>Rhabditomorpha</taxon>
        <taxon>Strongyloidea</taxon>
        <taxon>Ancylostomatidae</taxon>
        <taxon>Ancylostomatinae</taxon>
        <taxon>Ancylostoma</taxon>
    </lineage>
</organism>
<keyword evidence="1" id="KW-0067">ATP-binding</keyword>
<dbReference type="GO" id="GO:0004672">
    <property type="term" value="F:protein kinase activity"/>
    <property type="evidence" value="ECO:0007669"/>
    <property type="project" value="InterPro"/>
</dbReference>
<dbReference type="InterPro" id="IPR017441">
    <property type="entry name" value="Protein_kinase_ATP_BS"/>
</dbReference>
<name>A0A0D6LLX9_9BILA</name>
<feature type="compositionally biased region" description="Basic and acidic residues" evidence="2">
    <location>
        <begin position="250"/>
        <end position="260"/>
    </location>
</feature>
<dbReference type="PROSITE" id="PS00107">
    <property type="entry name" value="PROTEIN_KINASE_ATP"/>
    <property type="match status" value="1"/>
</dbReference>
<protein>
    <recommendedName>
        <fullName evidence="3">Protein kinase domain-containing protein</fullName>
    </recommendedName>
</protein>
<dbReference type="PANTHER" id="PTHR11909">
    <property type="entry name" value="CASEIN KINASE-RELATED"/>
    <property type="match status" value="1"/>
</dbReference>
<evidence type="ECO:0000256" key="1">
    <source>
        <dbReference type="PROSITE-ProRule" id="PRU10141"/>
    </source>
</evidence>
<reference evidence="4 5" key="1">
    <citation type="submission" date="2013-05" db="EMBL/GenBank/DDBJ databases">
        <title>Draft genome of the parasitic nematode Anyclostoma ceylanicum.</title>
        <authorList>
            <person name="Mitreva M."/>
        </authorList>
    </citation>
    <scope>NUCLEOTIDE SEQUENCE [LARGE SCALE GENOMIC DNA]</scope>
</reference>
<dbReference type="SUPFAM" id="SSF56112">
    <property type="entry name" value="Protein kinase-like (PK-like)"/>
    <property type="match status" value="1"/>
</dbReference>